<feature type="region of interest" description="Disordered" evidence="5">
    <location>
        <begin position="385"/>
        <end position="410"/>
    </location>
</feature>
<dbReference type="Proteomes" id="UP000826656">
    <property type="component" value="Unassembled WGS sequence"/>
</dbReference>
<feature type="region of interest" description="Disordered" evidence="5">
    <location>
        <begin position="420"/>
        <end position="439"/>
    </location>
</feature>
<keyword evidence="1" id="KW-0479">Metal-binding</keyword>
<accession>A0ABQ7VQF4</accession>
<feature type="compositionally biased region" description="Basic residues" evidence="5">
    <location>
        <begin position="389"/>
        <end position="403"/>
    </location>
</feature>
<evidence type="ECO:0000313" key="8">
    <source>
        <dbReference type="Proteomes" id="UP000826656"/>
    </source>
</evidence>
<keyword evidence="2 4" id="KW-0863">Zinc-finger</keyword>
<comment type="caution">
    <text evidence="7">The sequence shown here is derived from an EMBL/GenBank/DDBJ whole genome shotgun (WGS) entry which is preliminary data.</text>
</comment>
<proteinExistence type="predicted"/>
<evidence type="ECO:0000313" key="7">
    <source>
        <dbReference type="EMBL" id="KAH0770737.1"/>
    </source>
</evidence>
<dbReference type="Pfam" id="PF04434">
    <property type="entry name" value="SWIM"/>
    <property type="match status" value="1"/>
</dbReference>
<keyword evidence="8" id="KW-1185">Reference proteome</keyword>
<reference evidence="7 8" key="1">
    <citation type="journal article" date="2021" name="bioRxiv">
        <title>Chromosome-scale and haplotype-resolved genome assembly of a tetraploid potato cultivar.</title>
        <authorList>
            <person name="Sun H."/>
            <person name="Jiao W.-B."/>
            <person name="Krause K."/>
            <person name="Campoy J.A."/>
            <person name="Goel M."/>
            <person name="Folz-Donahue K."/>
            <person name="Kukat C."/>
            <person name="Huettel B."/>
            <person name="Schneeberger K."/>
        </authorList>
    </citation>
    <scope>NUCLEOTIDE SEQUENCE [LARGE SCALE GENOMIC DNA]</scope>
    <source>
        <strain evidence="7">SolTubOtavaFocal</strain>
        <tissue evidence="7">Leaves</tissue>
    </source>
</reference>
<organism evidence="7 8">
    <name type="scientific">Solanum tuberosum</name>
    <name type="common">Potato</name>
    <dbReference type="NCBI Taxonomy" id="4113"/>
    <lineage>
        <taxon>Eukaryota</taxon>
        <taxon>Viridiplantae</taxon>
        <taxon>Streptophyta</taxon>
        <taxon>Embryophyta</taxon>
        <taxon>Tracheophyta</taxon>
        <taxon>Spermatophyta</taxon>
        <taxon>Magnoliopsida</taxon>
        <taxon>eudicotyledons</taxon>
        <taxon>Gunneridae</taxon>
        <taxon>Pentapetalae</taxon>
        <taxon>asterids</taxon>
        <taxon>lamiids</taxon>
        <taxon>Solanales</taxon>
        <taxon>Solanaceae</taxon>
        <taxon>Solanoideae</taxon>
        <taxon>Solaneae</taxon>
        <taxon>Solanum</taxon>
    </lineage>
</organism>
<evidence type="ECO:0000259" key="6">
    <source>
        <dbReference type="PROSITE" id="PS50966"/>
    </source>
</evidence>
<protein>
    <recommendedName>
        <fullName evidence="6">SWIM-type domain-containing protein</fullName>
    </recommendedName>
</protein>
<dbReference type="PANTHER" id="PTHR31973:SF113">
    <property type="entry name" value="PROTEIN FAR1-RELATED SEQUENCE 5-LIKE"/>
    <property type="match status" value="1"/>
</dbReference>
<dbReference type="InterPro" id="IPR007527">
    <property type="entry name" value="Znf_SWIM"/>
</dbReference>
<evidence type="ECO:0000256" key="5">
    <source>
        <dbReference type="SAM" id="MobiDB-lite"/>
    </source>
</evidence>
<feature type="domain" description="SWIM-type" evidence="6">
    <location>
        <begin position="309"/>
        <end position="341"/>
    </location>
</feature>
<dbReference type="PANTHER" id="PTHR31973">
    <property type="entry name" value="POLYPROTEIN, PUTATIVE-RELATED"/>
    <property type="match status" value="1"/>
</dbReference>
<keyword evidence="3" id="KW-0862">Zinc</keyword>
<dbReference type="InterPro" id="IPR018289">
    <property type="entry name" value="MULE_transposase_dom"/>
</dbReference>
<name>A0ABQ7VQF4_SOLTU</name>
<dbReference type="EMBL" id="JAIVGD010000011">
    <property type="protein sequence ID" value="KAH0770737.1"/>
    <property type="molecule type" value="Genomic_DNA"/>
</dbReference>
<dbReference type="Pfam" id="PF10551">
    <property type="entry name" value="MULE"/>
    <property type="match status" value="1"/>
</dbReference>
<evidence type="ECO:0000256" key="3">
    <source>
        <dbReference type="ARBA" id="ARBA00022833"/>
    </source>
</evidence>
<dbReference type="PROSITE" id="PS50966">
    <property type="entry name" value="ZF_SWIM"/>
    <property type="match status" value="1"/>
</dbReference>
<evidence type="ECO:0000256" key="1">
    <source>
        <dbReference type="ARBA" id="ARBA00022723"/>
    </source>
</evidence>
<sequence>MARYPLCVTTTEPVNLETNSTLIPLLCSDTSEDMRVIHNSYFSNTFNGIGEAIGLIGFGSCEEVDELEELAPGIIVNPNHSLFEKDKVYKNKYVITSALKRHSILKHFQFKTTRSSSIRWEYCRPIVVVDGTFLKGAYKGTLLTANTLDAAGSILPLAYAIVDSENDASWRHASIIKATSRVYDEVPHFAFEKIDKRIKDYLLNIGYNKWSRVHVEVNRTWMMTSNIAESVNSRTRHAKVLTVLHLLEFMRQLVQKWNNNNRSKATFLGFHLGKKYENILQRNKTASEKLRVVETNKYVYTVLDGITQFTVCLHQRTCTCGRFQLDELPCPHALAILTIKHTGYEKYCSDYYTRKNLLLTYQFQMDPLPDESTWNTPTHVLEEAVLPPHGKRPPGRPKNKRHTQLREDGFKKAKITCSNCGQQDHNRKTCKNVRPYDQE</sequence>
<dbReference type="InterPro" id="IPR006564">
    <property type="entry name" value="Znf_PMZ"/>
</dbReference>
<dbReference type="SMART" id="SM00575">
    <property type="entry name" value="ZnF_PMZ"/>
    <property type="match status" value="1"/>
</dbReference>
<evidence type="ECO:0000256" key="2">
    <source>
        <dbReference type="ARBA" id="ARBA00022771"/>
    </source>
</evidence>
<gene>
    <name evidence="7" type="ORF">KY290_014718</name>
</gene>
<evidence type="ECO:0000256" key="4">
    <source>
        <dbReference type="PROSITE-ProRule" id="PRU00325"/>
    </source>
</evidence>